<keyword evidence="6 9" id="KW-0812">Transmembrane</keyword>
<keyword evidence="3 9" id="KW-0813">Transport</keyword>
<dbReference type="Gene3D" id="2.40.30.170">
    <property type="match status" value="1"/>
</dbReference>
<keyword evidence="8 9" id="KW-0472">Membrane</keyword>
<dbReference type="Pfam" id="PF25994">
    <property type="entry name" value="HH_AprE"/>
    <property type="match status" value="1"/>
</dbReference>
<evidence type="ECO:0000256" key="2">
    <source>
        <dbReference type="ARBA" id="ARBA00009477"/>
    </source>
</evidence>
<comment type="caution">
    <text evidence="13">The sequence shown here is derived from an EMBL/GenBank/DDBJ whole genome shotgun (WGS) entry which is preliminary data.</text>
</comment>
<evidence type="ECO:0000256" key="1">
    <source>
        <dbReference type="ARBA" id="ARBA00004377"/>
    </source>
</evidence>
<dbReference type="RefSeq" id="WP_206557097.1">
    <property type="nucleotide sequence ID" value="NZ_JAFKDB010000008.1"/>
</dbReference>
<dbReference type="Gene3D" id="2.40.50.100">
    <property type="match status" value="1"/>
</dbReference>
<evidence type="ECO:0000313" key="14">
    <source>
        <dbReference type="Proteomes" id="UP000664344"/>
    </source>
</evidence>
<accession>A0ABS3BCX6</accession>
<dbReference type="InterPro" id="IPR058781">
    <property type="entry name" value="HH_AprE-like"/>
</dbReference>
<gene>
    <name evidence="13" type="ORF">JYP53_07150</name>
</gene>
<dbReference type="PRINTS" id="PR01490">
    <property type="entry name" value="RTXTOXIND"/>
</dbReference>
<feature type="domain" description="AprE-like long alpha-helical hairpin" evidence="11">
    <location>
        <begin position="147"/>
        <end position="327"/>
    </location>
</feature>
<dbReference type="InterPro" id="IPR030190">
    <property type="entry name" value="MacA_alpha-hairpin_sf"/>
</dbReference>
<reference evidence="13 14" key="1">
    <citation type="submission" date="2021-02" db="EMBL/GenBank/DDBJ databases">
        <title>PHA producing bacteria isolated from coastal sediment in Guangdong, Shenzhen.</title>
        <authorList>
            <person name="Zheng W."/>
            <person name="Yu S."/>
            <person name="Huang Y."/>
        </authorList>
    </citation>
    <scope>NUCLEOTIDE SEQUENCE [LARGE SCALE GENOMIC DNA]</scope>
    <source>
        <strain evidence="13 14">TN21-5</strain>
    </source>
</reference>
<name>A0ABS3BCX6_9GAMM</name>
<keyword evidence="10" id="KW-0175">Coiled coil</keyword>
<sequence length="480" mass="53070">MTDPSRPAEQIPKTTEQKQFEQVGRLSQLGRLGAPLLDRLFGRWLSPPNQKDWVTDAEWARIQQEPTQARGLLYAIVITIALLLIWAAHAPLNEVARGDGKVIPSQQLQVIQSIDGGIVKTIAVREGQVVEPGQLLVSLDSTRFVSSFRESRAKYLAISAEVSRLEALTQGSALVFGKDVLAESPELVQRETTLFRTSQDELEGQIAIHQRQLEQRHQDLEEAQATLSQYTDVLKLSSRELAVTRPLLDSGAVSQVDVIRLERDVSNARGEVERARAAIARTAAAIEEAKAKMDEVEVRMLNRWRSQLAESSAQLTALIEAESGLADRVQQTEIRAPVRGTIQRLLTNTVGGVVTPGKEVVEIIPLDDQLIVEARIPPQDIAFIHPGQEAMIKFTAYDFAVFGGLKAHVEHISADTLTDDRDNTYYLVRLKTLSSGFDTEKLAIIPGMTAQVDITTGQKTVLEYLLKPVIRATSQALSER</sequence>
<dbReference type="InterPro" id="IPR006144">
    <property type="entry name" value="Secretion_HlyD_CS"/>
</dbReference>
<evidence type="ECO:0000256" key="4">
    <source>
        <dbReference type="ARBA" id="ARBA00022475"/>
    </source>
</evidence>
<organism evidence="13 14">
    <name type="scientific">Marinobacter daepoensis</name>
    <dbReference type="NCBI Taxonomy" id="262077"/>
    <lineage>
        <taxon>Bacteria</taxon>
        <taxon>Pseudomonadati</taxon>
        <taxon>Pseudomonadota</taxon>
        <taxon>Gammaproteobacteria</taxon>
        <taxon>Pseudomonadales</taxon>
        <taxon>Marinobacteraceae</taxon>
        <taxon>Marinobacter</taxon>
    </lineage>
</organism>
<evidence type="ECO:0000256" key="3">
    <source>
        <dbReference type="ARBA" id="ARBA00022448"/>
    </source>
</evidence>
<dbReference type="InterPro" id="IPR058982">
    <property type="entry name" value="Beta-barrel_AprE"/>
</dbReference>
<dbReference type="Pfam" id="PF26002">
    <property type="entry name" value="Beta-barrel_AprE"/>
    <property type="match status" value="1"/>
</dbReference>
<dbReference type="InterPro" id="IPR050739">
    <property type="entry name" value="MFP"/>
</dbReference>
<proteinExistence type="inferred from homology"/>
<keyword evidence="14" id="KW-1185">Reference proteome</keyword>
<feature type="coiled-coil region" evidence="10">
    <location>
        <begin position="206"/>
        <end position="299"/>
    </location>
</feature>
<evidence type="ECO:0000313" key="13">
    <source>
        <dbReference type="EMBL" id="MBN7769674.1"/>
    </source>
</evidence>
<dbReference type="PANTHER" id="PTHR30386:SF26">
    <property type="entry name" value="TRANSPORT PROTEIN COMB"/>
    <property type="match status" value="1"/>
</dbReference>
<evidence type="ECO:0000256" key="10">
    <source>
        <dbReference type="SAM" id="Coils"/>
    </source>
</evidence>
<dbReference type="Proteomes" id="UP000664344">
    <property type="component" value="Unassembled WGS sequence"/>
</dbReference>
<comment type="similarity">
    <text evidence="2 9">Belongs to the membrane fusion protein (MFP) (TC 8.A.1) family.</text>
</comment>
<comment type="subcellular location">
    <subcellularLocation>
        <location evidence="1 9">Cell inner membrane</location>
        <topology evidence="1 9">Single-pass membrane protein</topology>
    </subcellularLocation>
</comment>
<keyword evidence="4 9" id="KW-1003">Cell membrane</keyword>
<evidence type="ECO:0000256" key="5">
    <source>
        <dbReference type="ARBA" id="ARBA00022519"/>
    </source>
</evidence>
<dbReference type="PROSITE" id="PS00543">
    <property type="entry name" value="HLYD_FAMILY"/>
    <property type="match status" value="1"/>
</dbReference>
<keyword evidence="5 9" id="KW-0997">Cell inner membrane</keyword>
<dbReference type="Gene3D" id="6.10.140.1990">
    <property type="match status" value="1"/>
</dbReference>
<dbReference type="PANTHER" id="PTHR30386">
    <property type="entry name" value="MEMBRANE FUSION SUBUNIT OF EMRAB-TOLC MULTIDRUG EFFLUX PUMP"/>
    <property type="match status" value="1"/>
</dbReference>
<keyword evidence="7 9" id="KW-1133">Transmembrane helix</keyword>
<evidence type="ECO:0000256" key="6">
    <source>
        <dbReference type="ARBA" id="ARBA00022692"/>
    </source>
</evidence>
<dbReference type="InterPro" id="IPR010129">
    <property type="entry name" value="T1SS_HlyD"/>
</dbReference>
<feature type="transmembrane region" description="Helical" evidence="9">
    <location>
        <begin position="71"/>
        <end position="89"/>
    </location>
</feature>
<dbReference type="EMBL" id="JAFKDB010000008">
    <property type="protein sequence ID" value="MBN7769674.1"/>
    <property type="molecule type" value="Genomic_DNA"/>
</dbReference>
<evidence type="ECO:0000256" key="8">
    <source>
        <dbReference type="ARBA" id="ARBA00023136"/>
    </source>
</evidence>
<evidence type="ECO:0000259" key="11">
    <source>
        <dbReference type="Pfam" id="PF25994"/>
    </source>
</evidence>
<dbReference type="NCBIfam" id="TIGR01843">
    <property type="entry name" value="type_I_hlyD"/>
    <property type="match status" value="1"/>
</dbReference>
<protein>
    <recommendedName>
        <fullName evidence="9">Membrane fusion protein (MFP) family protein</fullName>
    </recommendedName>
</protein>
<evidence type="ECO:0000256" key="7">
    <source>
        <dbReference type="ARBA" id="ARBA00022989"/>
    </source>
</evidence>
<evidence type="ECO:0000259" key="12">
    <source>
        <dbReference type="Pfam" id="PF26002"/>
    </source>
</evidence>
<evidence type="ECO:0000256" key="9">
    <source>
        <dbReference type="RuleBase" id="RU365093"/>
    </source>
</evidence>
<feature type="domain" description="AprE-like beta-barrel" evidence="12">
    <location>
        <begin position="370"/>
        <end position="457"/>
    </location>
</feature>